<comment type="caution">
    <text evidence="3">The sequence shown here is derived from an EMBL/GenBank/DDBJ whole genome shotgun (WGS) entry which is preliminary data.</text>
</comment>
<protein>
    <recommendedName>
        <fullName evidence="2">Myb-like domain-containing protein</fullName>
    </recommendedName>
</protein>
<evidence type="ECO:0000313" key="3">
    <source>
        <dbReference type="EMBL" id="KAL3818478.1"/>
    </source>
</evidence>
<gene>
    <name evidence="3" type="ORF">ACJIZ3_004383</name>
</gene>
<reference evidence="3 4" key="1">
    <citation type="submission" date="2024-12" db="EMBL/GenBank/DDBJ databases">
        <title>The unique morphological basis and parallel evolutionary history of personate flowers in Penstemon.</title>
        <authorList>
            <person name="Depatie T.H."/>
            <person name="Wessinger C.A."/>
        </authorList>
    </citation>
    <scope>NUCLEOTIDE SEQUENCE [LARGE SCALE GENOMIC DNA]</scope>
    <source>
        <strain evidence="3">WTNN_2</strain>
        <tissue evidence="3">Leaf</tissue>
    </source>
</reference>
<dbReference type="InterPro" id="IPR044822">
    <property type="entry name" value="Myb_DNA-bind_4"/>
</dbReference>
<accession>A0ABD3S1Y3</accession>
<dbReference type="PANTHER" id="PTHR47211:SF3">
    <property type="entry name" value="TRIHELIX TRANSCRIPTION FACTOR ASR3-LIKE"/>
    <property type="match status" value="1"/>
</dbReference>
<keyword evidence="4" id="KW-1185">Reference proteome</keyword>
<dbReference type="PANTHER" id="PTHR47211">
    <property type="entry name" value="TRIHELIX TRANSCRIPTION FACTOR ASR3"/>
    <property type="match status" value="1"/>
</dbReference>
<dbReference type="EMBL" id="JBJXBP010000007">
    <property type="protein sequence ID" value="KAL3818478.1"/>
    <property type="molecule type" value="Genomic_DNA"/>
</dbReference>
<dbReference type="Gene3D" id="1.10.10.60">
    <property type="entry name" value="Homeodomain-like"/>
    <property type="match status" value="1"/>
</dbReference>
<sequence>MEPEMNGANENPALPRPLRWTQQETFVLIDAKKIAEEKRLKGRRSSSAFGSDQIERKWDFISSHCRQQGMNKSSDQCCKKWGNLAGNFKKIKKWESQVKGELESYWVMTSASRRMLKLPGCFDREIYEVLETSQLVRVTCQDESYGDGLDGLEAEDVDEMVDDDDGVGDDLFPEFEQAAQERSPGEENPPEGTIPSPAEMRYQPFHQTYSNQENERESGSEFWRRSEVKKRRGQSSSSNCEDSDVGERLIIALGRNPTSLVNNQLDREQQKELHESLVKALAKVTEDVEKLAYKCKKP</sequence>
<feature type="region of interest" description="Disordered" evidence="1">
    <location>
        <begin position="178"/>
        <end position="243"/>
    </location>
</feature>
<feature type="domain" description="Myb-like" evidence="2">
    <location>
        <begin position="19"/>
        <end position="85"/>
    </location>
</feature>
<evidence type="ECO:0000259" key="2">
    <source>
        <dbReference type="PROSITE" id="PS50090"/>
    </source>
</evidence>
<dbReference type="Pfam" id="PF13837">
    <property type="entry name" value="Myb_DNA-bind_4"/>
    <property type="match status" value="1"/>
</dbReference>
<evidence type="ECO:0000313" key="4">
    <source>
        <dbReference type="Proteomes" id="UP001634393"/>
    </source>
</evidence>
<proteinExistence type="predicted"/>
<organism evidence="3 4">
    <name type="scientific">Penstemon smallii</name>
    <dbReference type="NCBI Taxonomy" id="265156"/>
    <lineage>
        <taxon>Eukaryota</taxon>
        <taxon>Viridiplantae</taxon>
        <taxon>Streptophyta</taxon>
        <taxon>Embryophyta</taxon>
        <taxon>Tracheophyta</taxon>
        <taxon>Spermatophyta</taxon>
        <taxon>Magnoliopsida</taxon>
        <taxon>eudicotyledons</taxon>
        <taxon>Gunneridae</taxon>
        <taxon>Pentapetalae</taxon>
        <taxon>asterids</taxon>
        <taxon>lamiids</taxon>
        <taxon>Lamiales</taxon>
        <taxon>Plantaginaceae</taxon>
        <taxon>Cheloneae</taxon>
        <taxon>Penstemon</taxon>
    </lineage>
</organism>
<evidence type="ECO:0000256" key="1">
    <source>
        <dbReference type="SAM" id="MobiDB-lite"/>
    </source>
</evidence>
<dbReference type="AlphaFoldDB" id="A0ABD3S1Y3"/>
<name>A0ABD3S1Y3_9LAMI</name>
<feature type="compositionally biased region" description="Basic and acidic residues" evidence="1">
    <location>
        <begin position="213"/>
        <end position="226"/>
    </location>
</feature>
<dbReference type="InterPro" id="IPR001005">
    <property type="entry name" value="SANT/Myb"/>
</dbReference>
<dbReference type="PROSITE" id="PS50090">
    <property type="entry name" value="MYB_LIKE"/>
    <property type="match status" value="1"/>
</dbReference>
<dbReference type="Proteomes" id="UP001634393">
    <property type="component" value="Unassembled WGS sequence"/>
</dbReference>